<gene>
    <name evidence="2" type="ORF">JV16_00896</name>
</gene>
<dbReference type="PATRIC" id="fig|265546.4.peg.916"/>
<protein>
    <recommendedName>
        <fullName evidence="1">UPF0738 protein JV16_00896</fullName>
    </recommendedName>
</protein>
<dbReference type="Proteomes" id="UP000032047">
    <property type="component" value="Unassembled WGS sequence"/>
</dbReference>
<organism evidence="2 3">
    <name type="scientific">Anoxybacillus ayderensis</name>
    <dbReference type="NCBI Taxonomy" id="265546"/>
    <lineage>
        <taxon>Bacteria</taxon>
        <taxon>Bacillati</taxon>
        <taxon>Bacillota</taxon>
        <taxon>Bacilli</taxon>
        <taxon>Bacillales</taxon>
        <taxon>Anoxybacillaceae</taxon>
        <taxon>Anoxybacillus</taxon>
    </lineage>
</organism>
<dbReference type="EMBL" id="JXTG01000003">
    <property type="protein sequence ID" value="KIP21696.1"/>
    <property type="molecule type" value="Genomic_DNA"/>
</dbReference>
<dbReference type="Pfam" id="PF19785">
    <property type="entry name" value="UPF0738"/>
    <property type="match status" value="1"/>
</dbReference>
<accession>A0A0D0H0X5</accession>
<reference evidence="2 3" key="1">
    <citation type="submission" date="2015-01" db="EMBL/GenBank/DDBJ databases">
        <title>Genome sequence of Anoxybacillus ayderensis strain AB04.</title>
        <authorList>
            <person name="Belduz A.O."/>
            <person name="Canakci S."/>
            <person name="Chan K.-G."/>
            <person name="Kahar U.M."/>
            <person name="Yaakob A.S."/>
            <person name="Chan C.S."/>
            <person name="Goh K.M."/>
        </authorList>
    </citation>
    <scope>NUCLEOTIDE SEQUENCE [LARGE SCALE GENOMIC DNA]</scope>
    <source>
        <strain evidence="2 3">AB04</strain>
    </source>
</reference>
<comment type="caution">
    <text evidence="2">The sequence shown here is derived from an EMBL/GenBank/DDBJ whole genome shotgun (WGS) entry which is preliminary data.</text>
</comment>
<comment type="similarity">
    <text evidence="1">Belongs to the UPF0738 family.</text>
</comment>
<dbReference type="AlphaFoldDB" id="A0A0D0H0X5"/>
<evidence type="ECO:0000256" key="1">
    <source>
        <dbReference type="HAMAP-Rule" id="MF_01861"/>
    </source>
</evidence>
<evidence type="ECO:0000313" key="2">
    <source>
        <dbReference type="EMBL" id="KIP21696.1"/>
    </source>
</evidence>
<sequence>MDDGGKNMKIYVHSAEKKENGLVMSCDESLQGLKPKRHMLVDSDACAFVYILEASDAFVYVVMPKAVWGALKEALATNEPIFLVGRDATIELEGIHEEVAYLIDNIKENANYGEKMEQAVTAFFA</sequence>
<dbReference type="InterPro" id="IPR020908">
    <property type="entry name" value="UPF0738"/>
</dbReference>
<proteinExistence type="inferred from homology"/>
<name>A0A0D0H0X5_9BACL</name>
<dbReference type="HAMAP" id="MF_01861">
    <property type="entry name" value="UPF0738"/>
    <property type="match status" value="1"/>
</dbReference>
<keyword evidence="3" id="KW-1185">Reference proteome</keyword>
<evidence type="ECO:0000313" key="3">
    <source>
        <dbReference type="Proteomes" id="UP000032047"/>
    </source>
</evidence>